<feature type="domain" description="Response regulatory" evidence="3">
    <location>
        <begin position="5"/>
        <end position="117"/>
    </location>
</feature>
<evidence type="ECO:0000313" key="5">
    <source>
        <dbReference type="EMBL" id="MBA8889050.1"/>
    </source>
</evidence>
<reference evidence="5 6" key="1">
    <citation type="submission" date="2020-07" db="EMBL/GenBank/DDBJ databases">
        <title>Genomic Encyclopedia of Type Strains, Phase IV (KMG-V): Genome sequencing to study the core and pangenomes of soil and plant-associated prokaryotes.</title>
        <authorList>
            <person name="Whitman W."/>
        </authorList>
    </citation>
    <scope>NUCLEOTIDE SEQUENCE [LARGE SCALE GENOMIC DNA]</scope>
    <source>
        <strain evidence="5 6">RH2WT43</strain>
    </source>
</reference>
<dbReference type="RefSeq" id="WP_182532088.1">
    <property type="nucleotide sequence ID" value="NZ_JACGXL010000005.1"/>
</dbReference>
<gene>
    <name evidence="5" type="ORF">FHW12_003286</name>
</gene>
<evidence type="ECO:0000256" key="1">
    <source>
        <dbReference type="ARBA" id="ARBA00023012"/>
    </source>
</evidence>
<keyword evidence="1" id="KW-0902">Two-component regulatory system</keyword>
<dbReference type="PANTHER" id="PTHR37299:SF1">
    <property type="entry name" value="STAGE 0 SPORULATION PROTEIN A HOMOLOG"/>
    <property type="match status" value="1"/>
</dbReference>
<evidence type="ECO:0000259" key="4">
    <source>
        <dbReference type="PROSITE" id="PS50930"/>
    </source>
</evidence>
<dbReference type="Pfam" id="PF04397">
    <property type="entry name" value="LytTR"/>
    <property type="match status" value="1"/>
</dbReference>
<dbReference type="SMART" id="SM00850">
    <property type="entry name" value="LytTR"/>
    <property type="match status" value="1"/>
</dbReference>
<comment type="caution">
    <text evidence="5">The sequence shown here is derived from an EMBL/GenBank/DDBJ whole genome shotgun (WGS) entry which is preliminary data.</text>
</comment>
<feature type="domain" description="HTH LytTR-type" evidence="4">
    <location>
        <begin position="161"/>
        <end position="255"/>
    </location>
</feature>
<dbReference type="InterPro" id="IPR011006">
    <property type="entry name" value="CheY-like_superfamily"/>
</dbReference>
<organism evidence="5 6">
    <name type="scientific">Dokdonella fugitiva</name>
    <dbReference type="NCBI Taxonomy" id="328517"/>
    <lineage>
        <taxon>Bacteria</taxon>
        <taxon>Pseudomonadati</taxon>
        <taxon>Pseudomonadota</taxon>
        <taxon>Gammaproteobacteria</taxon>
        <taxon>Lysobacterales</taxon>
        <taxon>Rhodanobacteraceae</taxon>
        <taxon>Dokdonella</taxon>
    </lineage>
</organism>
<dbReference type="InterPro" id="IPR001789">
    <property type="entry name" value="Sig_transdc_resp-reg_receiver"/>
</dbReference>
<proteinExistence type="predicted"/>
<dbReference type="PROSITE" id="PS50110">
    <property type="entry name" value="RESPONSE_REGULATORY"/>
    <property type="match status" value="1"/>
</dbReference>
<dbReference type="Gene3D" id="2.40.50.1020">
    <property type="entry name" value="LytTr DNA-binding domain"/>
    <property type="match status" value="1"/>
</dbReference>
<feature type="modified residue" description="4-aspartylphosphate" evidence="2">
    <location>
        <position position="56"/>
    </location>
</feature>
<dbReference type="SMART" id="SM00448">
    <property type="entry name" value="REC"/>
    <property type="match status" value="1"/>
</dbReference>
<evidence type="ECO:0000259" key="3">
    <source>
        <dbReference type="PROSITE" id="PS50110"/>
    </source>
</evidence>
<dbReference type="SUPFAM" id="SSF52172">
    <property type="entry name" value="CheY-like"/>
    <property type="match status" value="1"/>
</dbReference>
<evidence type="ECO:0000256" key="2">
    <source>
        <dbReference type="PROSITE-ProRule" id="PRU00169"/>
    </source>
</evidence>
<dbReference type="InterPro" id="IPR046947">
    <property type="entry name" value="LytR-like"/>
</dbReference>
<dbReference type="Proteomes" id="UP000550401">
    <property type="component" value="Unassembled WGS sequence"/>
</dbReference>
<dbReference type="GO" id="GO:0000156">
    <property type="term" value="F:phosphorelay response regulator activity"/>
    <property type="evidence" value="ECO:0007669"/>
    <property type="project" value="InterPro"/>
</dbReference>
<dbReference type="Pfam" id="PF00072">
    <property type="entry name" value="Response_reg"/>
    <property type="match status" value="1"/>
</dbReference>
<dbReference type="PROSITE" id="PS50930">
    <property type="entry name" value="HTH_LYTTR"/>
    <property type="match status" value="1"/>
</dbReference>
<dbReference type="InterPro" id="IPR007492">
    <property type="entry name" value="LytTR_DNA-bd_dom"/>
</dbReference>
<keyword evidence="2" id="KW-0597">Phosphoprotein</keyword>
<dbReference type="GO" id="GO:0003677">
    <property type="term" value="F:DNA binding"/>
    <property type="evidence" value="ECO:0007669"/>
    <property type="project" value="InterPro"/>
</dbReference>
<sequence>MPEVRVAIVEDEPPARAKLRRLLASRAGWRIVGEAEDVAGGTALLRDAAPDLLFLDIQLGAENGFDVLARTAPPHPLVVFTTAYHEHALRAFDVAALDYLLKPFDRARFAQCLERVAARLAERSGDDGGADDEERLRRVGDLGRAGRLVRLVVHERGRARIVPVADVLRLSASGNYVEVHTRERRHLVRATLSRLAQRLDPGEFLRVHRSHLVRADFIAATAPHAHGDLALTLRDGTELLLSRRYRALLPADWRGG</sequence>
<dbReference type="Gene3D" id="3.40.50.2300">
    <property type="match status" value="1"/>
</dbReference>
<evidence type="ECO:0000313" key="6">
    <source>
        <dbReference type="Proteomes" id="UP000550401"/>
    </source>
</evidence>
<keyword evidence="6" id="KW-1185">Reference proteome</keyword>
<accession>A0A839F7K6</accession>
<protein>
    <submittedName>
        <fullName evidence="5">Two-component system LytT family response regulator</fullName>
    </submittedName>
</protein>
<dbReference type="PANTHER" id="PTHR37299">
    <property type="entry name" value="TRANSCRIPTIONAL REGULATOR-RELATED"/>
    <property type="match status" value="1"/>
</dbReference>
<dbReference type="EMBL" id="JACGXL010000005">
    <property type="protein sequence ID" value="MBA8889050.1"/>
    <property type="molecule type" value="Genomic_DNA"/>
</dbReference>
<name>A0A839F7K6_9GAMM</name>
<dbReference type="AlphaFoldDB" id="A0A839F7K6"/>